<dbReference type="GO" id="GO:0006400">
    <property type="term" value="P:tRNA modification"/>
    <property type="evidence" value="ECO:0007669"/>
    <property type="project" value="InterPro"/>
</dbReference>
<dbReference type="GO" id="GO:0000287">
    <property type="term" value="F:magnesium ion binding"/>
    <property type="evidence" value="ECO:0007669"/>
    <property type="project" value="InterPro"/>
</dbReference>
<protein>
    <recommendedName>
        <fullName evidence="1">Thg1 C-terminal domain-containing protein</fullName>
    </recommendedName>
</protein>
<name>A0A4S2MK68_OPIFE</name>
<dbReference type="InterPro" id="IPR025845">
    <property type="entry name" value="Thg1_C_dom"/>
</dbReference>
<organism evidence="2 3">
    <name type="scientific">Opisthorchis felineus</name>
    <dbReference type="NCBI Taxonomy" id="147828"/>
    <lineage>
        <taxon>Eukaryota</taxon>
        <taxon>Metazoa</taxon>
        <taxon>Spiralia</taxon>
        <taxon>Lophotrochozoa</taxon>
        <taxon>Platyhelminthes</taxon>
        <taxon>Trematoda</taxon>
        <taxon>Digenea</taxon>
        <taxon>Opisthorchiida</taxon>
        <taxon>Opisthorchiata</taxon>
        <taxon>Opisthorchiidae</taxon>
        <taxon>Opisthorchis</taxon>
    </lineage>
</organism>
<sequence length="116" mass="13104">MNSASSSNVPLTSSIGVLGHVNNLYNTCFWKLVQEGSLTTTEAEERLRGTLSSDKNEILFSEFGCNYNNEPELFRKGTTLYRNKHAFQTVDRKVTAFFEECEVQTLRAAFLVALKK</sequence>
<dbReference type="Gene3D" id="3.30.70.3000">
    <property type="match status" value="1"/>
</dbReference>
<dbReference type="InterPro" id="IPR038469">
    <property type="entry name" value="tRNAHis_GuaTrfase_Thg1_sf"/>
</dbReference>
<dbReference type="OrthoDB" id="6247096at2759"/>
<dbReference type="InterPro" id="IPR007537">
    <property type="entry name" value="tRNAHis_GuaTrfase_Thg1"/>
</dbReference>
<evidence type="ECO:0000313" key="2">
    <source>
        <dbReference type="EMBL" id="TGZ74938.1"/>
    </source>
</evidence>
<reference evidence="2 3" key="1">
    <citation type="journal article" date="2019" name="BMC Genomics">
        <title>New insights from Opisthorchis felineus genome: update on genomics of the epidemiologically important liver flukes.</title>
        <authorList>
            <person name="Ershov N.I."/>
            <person name="Mordvinov V.A."/>
            <person name="Prokhortchouk E.B."/>
            <person name="Pakharukova M.Y."/>
            <person name="Gunbin K.V."/>
            <person name="Ustyantsev K."/>
            <person name="Genaev M.A."/>
            <person name="Blinov A.G."/>
            <person name="Mazur A."/>
            <person name="Boulygina E."/>
            <person name="Tsygankova S."/>
            <person name="Khrameeva E."/>
            <person name="Chekanov N."/>
            <person name="Fan G."/>
            <person name="Xiao A."/>
            <person name="Zhang H."/>
            <person name="Xu X."/>
            <person name="Yang H."/>
            <person name="Solovyev V."/>
            <person name="Lee S.M."/>
            <person name="Liu X."/>
            <person name="Afonnikov D.A."/>
            <person name="Skryabin K.G."/>
        </authorList>
    </citation>
    <scope>NUCLEOTIDE SEQUENCE [LARGE SCALE GENOMIC DNA]</scope>
    <source>
        <strain evidence="2">AK-0245</strain>
        <tissue evidence="2">Whole organism</tissue>
    </source>
</reference>
<feature type="domain" description="Thg1 C-terminal" evidence="1">
    <location>
        <begin position="19"/>
        <end position="92"/>
    </location>
</feature>
<dbReference type="PANTHER" id="PTHR12729:SF6">
    <property type="entry name" value="TRNA(HIS) GUANYLYLTRANSFERASE-RELATED"/>
    <property type="match status" value="1"/>
</dbReference>
<accession>A0A4S2MK68</accession>
<dbReference type="GO" id="GO:0008193">
    <property type="term" value="F:tRNA guanylyltransferase activity"/>
    <property type="evidence" value="ECO:0007669"/>
    <property type="project" value="InterPro"/>
</dbReference>
<comment type="caution">
    <text evidence="2">The sequence shown here is derived from an EMBL/GenBank/DDBJ whole genome shotgun (WGS) entry which is preliminary data.</text>
</comment>
<dbReference type="STRING" id="147828.A0A4S2MK68"/>
<dbReference type="AlphaFoldDB" id="A0A4S2MK68"/>
<gene>
    <name evidence="2" type="ORF">CRM22_000659</name>
</gene>
<proteinExistence type="predicted"/>
<dbReference type="Proteomes" id="UP000308267">
    <property type="component" value="Unassembled WGS sequence"/>
</dbReference>
<keyword evidence="3" id="KW-1185">Reference proteome</keyword>
<dbReference type="PANTHER" id="PTHR12729">
    <property type="entry name" value="TRNA(HIS) GUANYLYLTRANSFERASE-RELATED"/>
    <property type="match status" value="1"/>
</dbReference>
<evidence type="ECO:0000259" key="1">
    <source>
        <dbReference type="Pfam" id="PF14413"/>
    </source>
</evidence>
<evidence type="ECO:0000313" key="3">
    <source>
        <dbReference type="Proteomes" id="UP000308267"/>
    </source>
</evidence>
<dbReference type="Pfam" id="PF14413">
    <property type="entry name" value="Thg1C"/>
    <property type="match status" value="1"/>
</dbReference>
<dbReference type="EMBL" id="SJOL01001341">
    <property type="protein sequence ID" value="TGZ74938.1"/>
    <property type="molecule type" value="Genomic_DNA"/>
</dbReference>